<dbReference type="AlphaFoldDB" id="A0A1I5H7P8"/>
<evidence type="ECO:0000313" key="2">
    <source>
        <dbReference type="Proteomes" id="UP000199614"/>
    </source>
</evidence>
<organism evidence="1 2">
    <name type="scientific">Pseudonocardia ammonioxydans</name>
    <dbReference type="NCBI Taxonomy" id="260086"/>
    <lineage>
        <taxon>Bacteria</taxon>
        <taxon>Bacillati</taxon>
        <taxon>Actinomycetota</taxon>
        <taxon>Actinomycetes</taxon>
        <taxon>Pseudonocardiales</taxon>
        <taxon>Pseudonocardiaceae</taxon>
        <taxon>Pseudonocardia</taxon>
    </lineage>
</organism>
<keyword evidence="2" id="KW-1185">Reference proteome</keyword>
<gene>
    <name evidence="1" type="ORF">SAMN05216207_10594</name>
</gene>
<proteinExistence type="predicted"/>
<protein>
    <submittedName>
        <fullName evidence="1">Uncharacterized protein</fullName>
    </submittedName>
</protein>
<dbReference type="Proteomes" id="UP000199614">
    <property type="component" value="Unassembled WGS sequence"/>
</dbReference>
<name>A0A1I5H7P8_PSUAM</name>
<dbReference type="RefSeq" id="WP_245773908.1">
    <property type="nucleotide sequence ID" value="NZ_FOUY01000059.1"/>
</dbReference>
<evidence type="ECO:0000313" key="1">
    <source>
        <dbReference type="EMBL" id="SFO44110.1"/>
    </source>
</evidence>
<accession>A0A1I5H7P8</accession>
<sequence length="261" mass="28020">MTVYDPITDFTDDPAELGQFTPDRVTLHRCPCATESAALRPADRRGRIVADPDWGDHQTVTCPQCGRYGRLDLDDPDNGVVAVIGVAPLPAGCDDCGARRGEPCLHSFCPGQDVLDLDTTVDPHACDGDGDGGYRVARTYTADGLLADLPSPIEIWRFWASRALLPCTGASRSGALRSTVQVTAEVWRLRRGLRRGPVQFVSTADVDHVDVAELLEYLGGRGSIADQQHALFALRIAQGWGDSVAIALVDAAAVWQGPAPF</sequence>
<reference evidence="1 2" key="1">
    <citation type="submission" date="2016-10" db="EMBL/GenBank/DDBJ databases">
        <authorList>
            <person name="de Groot N.N."/>
        </authorList>
    </citation>
    <scope>NUCLEOTIDE SEQUENCE [LARGE SCALE GENOMIC DNA]</scope>
    <source>
        <strain evidence="1 2">CGMCC 4.1877</strain>
    </source>
</reference>
<dbReference type="EMBL" id="FOUY01000059">
    <property type="protein sequence ID" value="SFO44110.1"/>
    <property type="molecule type" value="Genomic_DNA"/>
</dbReference>
<dbReference type="STRING" id="260086.SAMN05216207_10594"/>